<protein>
    <submittedName>
        <fullName evidence="1">Uncharacterized protein</fullName>
    </submittedName>
</protein>
<reference evidence="1" key="1">
    <citation type="submission" date="2022-10" db="EMBL/GenBank/DDBJ databases">
        <title>Complete Genome of Trichothecium roseum strain YXFP-22015, a Plant Pathogen Isolated from Citrus.</title>
        <authorList>
            <person name="Wang Y."/>
            <person name="Zhu L."/>
        </authorList>
    </citation>
    <scope>NUCLEOTIDE SEQUENCE</scope>
    <source>
        <strain evidence="1">YXFP-22015</strain>
    </source>
</reference>
<name>A0ACC0UQ67_9HYPO</name>
<comment type="caution">
    <text evidence="1">The sequence shown here is derived from an EMBL/GenBank/DDBJ whole genome shotgun (WGS) entry which is preliminary data.</text>
</comment>
<sequence length="509" mass="53621">MSGSYRDYGDDVASSCPLCDFAPDNVVGEDELILHIETQHPEDKHTRGQGGVGDTAPSPRAAEAERMSGDQDGGDELRPSSSAKSAGGKQQQQEQEQSRPRSKGFKASRKTSLGASSRSKPSSSSSRASHRISPSGSGGNSSNGGGGGGTGGGSGSGADNSNNHHPGILEVWKSIFRGHHNRHGGGGEKRSGPRRTRHKSKNPTAATGDTGGDDDVVVGSKDQAVPSARLGRAELGRHVNEKQMPASLVSLLETPPHNADGIIPVLQRVLEKSPSTTRAYLCSPHTLHVSKLRKEGMSQKSRPSPPSSTSAMMMLVSYLTRSGAPGAEHFAAPFPSIAAIQDLIEGAWDRGINSQGRVETGGIRGTRKWIGTPEAQTIALSLGLPCSVQAFKDDNGKPAREKLTDAIEHYFASGADGCDGGAKVCATALPPVYLQHPGHSMTIVGLERTAEGAANLLVFDPAYRDPPAIRALVGGASGVRSADGKVGKGLQEYRRGYRHLRRYREFELL</sequence>
<evidence type="ECO:0000313" key="1">
    <source>
        <dbReference type="EMBL" id="KAI9896248.1"/>
    </source>
</evidence>
<evidence type="ECO:0000313" key="2">
    <source>
        <dbReference type="Proteomes" id="UP001163324"/>
    </source>
</evidence>
<organism evidence="1 2">
    <name type="scientific">Trichothecium roseum</name>
    <dbReference type="NCBI Taxonomy" id="47278"/>
    <lineage>
        <taxon>Eukaryota</taxon>
        <taxon>Fungi</taxon>
        <taxon>Dikarya</taxon>
        <taxon>Ascomycota</taxon>
        <taxon>Pezizomycotina</taxon>
        <taxon>Sordariomycetes</taxon>
        <taxon>Hypocreomycetidae</taxon>
        <taxon>Hypocreales</taxon>
        <taxon>Hypocreales incertae sedis</taxon>
        <taxon>Trichothecium</taxon>
    </lineage>
</organism>
<keyword evidence="2" id="KW-1185">Reference proteome</keyword>
<dbReference type="Proteomes" id="UP001163324">
    <property type="component" value="Chromosome 9"/>
</dbReference>
<accession>A0ACC0UQ67</accession>
<proteinExistence type="predicted"/>
<gene>
    <name evidence="1" type="ORF">N3K66_008420</name>
</gene>
<dbReference type="EMBL" id="CM047948">
    <property type="protein sequence ID" value="KAI9896248.1"/>
    <property type="molecule type" value="Genomic_DNA"/>
</dbReference>